<comment type="caution">
    <text evidence="1">The sequence shown here is derived from an EMBL/GenBank/DDBJ whole genome shotgun (WGS) entry which is preliminary data.</text>
</comment>
<sequence length="552" mass="60537">MDLTTFALSNPPKDVETPLLFDANAQQRNLSWNGYASATKRIAVALRQMGVVNQDCVGLFSSNDLYYYVVAHGVIAAGAVFTGIPTYAKQSELATAINVADIRVLFVSAEFLDIALSTVHTLTTTPPRIIIFDPPGIEEVPYSKSHNNLSSLSTMINSADECLFANANEGTDPAMQTAYRVFTSGTTGSVKAVEVSHTTHLKRIMSTMLQASPVSDNDQRASLQLIGMYHVSAIVASERAFLGQWVLYVSNQDDGQRIVVLVRSLRLTDLRLSSGMVNDILDAVEDGKYSYDALTSVRRVVLGGSLCRWESIDAFTKVLPTAASILIAYGSTECWGISYASVDKNWVTGCCGRVARNIDVRIFDPETGEAVPQGTSGEVCVRSDMVISKYFNNPVATKSAFVHPPAEEGWFRTGDKGYFCPSSQQLFLVGRFKEIFKVQYEEVSPAEVESQICRHPSVVECYVTSQPARWDETDNECVAFVVKKQGVELSAQEVADYVASALSAHKAPTGAVIFCREIPRIHMDKVVKSKVEAVEWLRGSVKLLPLPYKISR</sequence>
<proteinExistence type="predicted"/>
<gene>
    <name evidence="1" type="ORF">NQ176_g531</name>
</gene>
<reference evidence="1" key="1">
    <citation type="submission" date="2022-08" db="EMBL/GenBank/DDBJ databases">
        <title>Genome Sequence of Lecanicillium fungicola.</title>
        <authorList>
            <person name="Buettner E."/>
        </authorList>
    </citation>
    <scope>NUCLEOTIDE SEQUENCE</scope>
    <source>
        <strain evidence="1">Babe33</strain>
    </source>
</reference>
<evidence type="ECO:0000313" key="1">
    <source>
        <dbReference type="EMBL" id="KAJ2983655.1"/>
    </source>
</evidence>
<keyword evidence="2" id="KW-1185">Reference proteome</keyword>
<dbReference type="Proteomes" id="UP001143910">
    <property type="component" value="Unassembled WGS sequence"/>
</dbReference>
<name>A0ACC1NWF4_9HYPO</name>
<organism evidence="1 2">
    <name type="scientific">Zarea fungicola</name>
    <dbReference type="NCBI Taxonomy" id="93591"/>
    <lineage>
        <taxon>Eukaryota</taxon>
        <taxon>Fungi</taxon>
        <taxon>Dikarya</taxon>
        <taxon>Ascomycota</taxon>
        <taxon>Pezizomycotina</taxon>
        <taxon>Sordariomycetes</taxon>
        <taxon>Hypocreomycetidae</taxon>
        <taxon>Hypocreales</taxon>
        <taxon>Cordycipitaceae</taxon>
        <taxon>Zarea</taxon>
    </lineage>
</organism>
<protein>
    <submittedName>
        <fullName evidence="1">Uncharacterized protein</fullName>
    </submittedName>
</protein>
<evidence type="ECO:0000313" key="2">
    <source>
        <dbReference type="Proteomes" id="UP001143910"/>
    </source>
</evidence>
<dbReference type="EMBL" id="JANJQO010000021">
    <property type="protein sequence ID" value="KAJ2983655.1"/>
    <property type="molecule type" value="Genomic_DNA"/>
</dbReference>
<accession>A0ACC1NWF4</accession>